<dbReference type="SUPFAM" id="SSF52833">
    <property type="entry name" value="Thioredoxin-like"/>
    <property type="match status" value="1"/>
</dbReference>
<dbReference type="PANTHER" id="PTHR45663">
    <property type="entry name" value="GEO12009P1"/>
    <property type="match status" value="1"/>
</dbReference>
<dbReference type="InterPro" id="IPR013766">
    <property type="entry name" value="Thioredoxin_domain"/>
</dbReference>
<dbReference type="InterPro" id="IPR011990">
    <property type="entry name" value="TPR-like_helical_dom_sf"/>
</dbReference>
<dbReference type="Pfam" id="PF14561">
    <property type="entry name" value="TPR_20"/>
    <property type="match status" value="1"/>
</dbReference>
<evidence type="ECO:0000256" key="2">
    <source>
        <dbReference type="ARBA" id="ARBA00023284"/>
    </source>
</evidence>
<dbReference type="Gene3D" id="3.40.30.10">
    <property type="entry name" value="Glutaredoxin"/>
    <property type="match status" value="1"/>
</dbReference>
<dbReference type="PANTHER" id="PTHR45663:SF11">
    <property type="entry name" value="GEO12009P1"/>
    <property type="match status" value="1"/>
</dbReference>
<name>A0A4U6QKD0_9ACTN</name>
<evidence type="ECO:0000313" key="5">
    <source>
        <dbReference type="Proteomes" id="UP000306985"/>
    </source>
</evidence>
<dbReference type="GO" id="GO:0015035">
    <property type="term" value="F:protein-disulfide reductase activity"/>
    <property type="evidence" value="ECO:0007669"/>
    <property type="project" value="TreeGrafter"/>
</dbReference>
<dbReference type="InterPro" id="IPR036249">
    <property type="entry name" value="Thioredoxin-like_sf"/>
</dbReference>
<dbReference type="GO" id="GO:0006950">
    <property type="term" value="P:response to stress"/>
    <property type="evidence" value="ECO:0007669"/>
    <property type="project" value="UniProtKB-ARBA"/>
</dbReference>
<dbReference type="Gene3D" id="1.25.40.10">
    <property type="entry name" value="Tetratricopeptide repeat domain"/>
    <property type="match status" value="1"/>
</dbReference>
<gene>
    <name evidence="4" type="ORF">FDO65_02300</name>
</gene>
<dbReference type="PROSITE" id="PS51352">
    <property type="entry name" value="THIOREDOXIN_2"/>
    <property type="match status" value="1"/>
</dbReference>
<dbReference type="Pfam" id="PF00085">
    <property type="entry name" value="Thioredoxin"/>
    <property type="match status" value="1"/>
</dbReference>
<reference evidence="4 5" key="1">
    <citation type="submission" date="2019-05" db="EMBL/GenBank/DDBJ databases">
        <title>Nakamurella sp. N5BH11, whole genome shotgun sequence.</title>
        <authorList>
            <person name="Tuo L."/>
        </authorList>
    </citation>
    <scope>NUCLEOTIDE SEQUENCE [LARGE SCALE GENOMIC DNA]</scope>
    <source>
        <strain evidence="4 5">N5BH11</strain>
    </source>
</reference>
<keyword evidence="2" id="KW-0676">Redox-active center</keyword>
<dbReference type="EMBL" id="SZZH01000001">
    <property type="protein sequence ID" value="TKV60558.1"/>
    <property type="molecule type" value="Genomic_DNA"/>
</dbReference>
<evidence type="ECO:0000256" key="1">
    <source>
        <dbReference type="ARBA" id="ARBA00008987"/>
    </source>
</evidence>
<dbReference type="GO" id="GO:0005737">
    <property type="term" value="C:cytoplasm"/>
    <property type="evidence" value="ECO:0007669"/>
    <property type="project" value="TreeGrafter"/>
</dbReference>
<accession>A0A4U6QKD0</accession>
<organism evidence="4 5">
    <name type="scientific">Nakamurella flava</name>
    <dbReference type="NCBI Taxonomy" id="2576308"/>
    <lineage>
        <taxon>Bacteria</taxon>
        <taxon>Bacillati</taxon>
        <taxon>Actinomycetota</taxon>
        <taxon>Actinomycetes</taxon>
        <taxon>Nakamurellales</taxon>
        <taxon>Nakamurellaceae</taxon>
        <taxon>Nakamurella</taxon>
    </lineage>
</organism>
<dbReference type="Proteomes" id="UP000306985">
    <property type="component" value="Unassembled WGS sequence"/>
</dbReference>
<dbReference type="RefSeq" id="WP_137447862.1">
    <property type="nucleotide sequence ID" value="NZ_SZZH01000001.1"/>
</dbReference>
<dbReference type="OrthoDB" id="5181746at2"/>
<evidence type="ECO:0000259" key="3">
    <source>
        <dbReference type="PROSITE" id="PS51352"/>
    </source>
</evidence>
<keyword evidence="5" id="KW-1185">Reference proteome</keyword>
<comment type="similarity">
    <text evidence="1">Belongs to the thioredoxin family.</text>
</comment>
<feature type="domain" description="Thioredoxin" evidence="3">
    <location>
        <begin position="30"/>
        <end position="159"/>
    </location>
</feature>
<proteinExistence type="inferred from homology"/>
<dbReference type="AlphaFoldDB" id="A0A4U6QKD0"/>
<evidence type="ECO:0000313" key="4">
    <source>
        <dbReference type="EMBL" id="TKV60558.1"/>
    </source>
</evidence>
<dbReference type="CDD" id="cd02956">
    <property type="entry name" value="ybbN"/>
    <property type="match status" value="1"/>
</dbReference>
<comment type="caution">
    <text evidence="4">The sequence shown here is derived from an EMBL/GenBank/DDBJ whole genome shotgun (WGS) entry which is preliminary data.</text>
</comment>
<protein>
    <submittedName>
        <fullName evidence="4">Tetratricopeptide repeat protein</fullName>
    </submittedName>
</protein>
<sequence>MSRPQSRSQAQAMSAAFSGAVDLSALKARPAAGPPAAGSAAPTAGAESAYVVDVTEATFADVVQASTSVPVLVDLGASWSAESQQLTATLTTLAENAGGTWILARVDADASPRVAQALAQAVGAQAIPIVIALAAGQPVAAVGPEPEPRLRDWIAQLLGALRDQLPGIRPAEEALAAAGGDEVEPEPEDPRFVAAEEALAAGDFAAAAQAYQSILDVEPANADAQAALAQTGLLARVTEAPADALDRADAAPDDVPAQCTAADVQVAEGQPDAAFARLVATVRRTAGEDRTAAREHLLQLFGLFAPDDELVVKYRRALAAALY</sequence>